<reference evidence="1" key="2">
    <citation type="submission" date="2021-02" db="EMBL/GenBank/DDBJ databases">
        <title>Aspergillus puulaauensis MK2 genome sequence.</title>
        <authorList>
            <person name="Futagami T."/>
            <person name="Mori K."/>
            <person name="Kadooka C."/>
            <person name="Tanaka T."/>
        </authorList>
    </citation>
    <scope>NUCLEOTIDE SEQUENCE</scope>
    <source>
        <strain evidence="1">MK2</strain>
    </source>
</reference>
<dbReference type="RefSeq" id="XP_041555697.1">
    <property type="nucleotide sequence ID" value="XM_041702965.1"/>
</dbReference>
<dbReference type="AlphaFoldDB" id="A0A7R7XM00"/>
<reference evidence="1" key="1">
    <citation type="submission" date="2021-01" db="EMBL/GenBank/DDBJ databases">
        <authorList>
            <consortium name="Aspergillus puulaauensis MK2 genome sequencing consortium"/>
            <person name="Kazuki M."/>
            <person name="Futagami T."/>
        </authorList>
    </citation>
    <scope>NUCLEOTIDE SEQUENCE</scope>
    <source>
        <strain evidence="1">MK2</strain>
    </source>
</reference>
<dbReference type="EMBL" id="AP024445">
    <property type="protein sequence ID" value="BCS23503.1"/>
    <property type="molecule type" value="Genomic_DNA"/>
</dbReference>
<organism evidence="1 2">
    <name type="scientific">Aspergillus puulaauensis</name>
    <dbReference type="NCBI Taxonomy" id="1220207"/>
    <lineage>
        <taxon>Eukaryota</taxon>
        <taxon>Fungi</taxon>
        <taxon>Dikarya</taxon>
        <taxon>Ascomycota</taxon>
        <taxon>Pezizomycotina</taxon>
        <taxon>Eurotiomycetes</taxon>
        <taxon>Eurotiomycetidae</taxon>
        <taxon>Eurotiales</taxon>
        <taxon>Aspergillaceae</taxon>
        <taxon>Aspergillus</taxon>
    </lineage>
</organism>
<sequence>MTKEEMYPLGRDETESRRLNEQHKLLLDIVGGAIDKAVPLDNISTVADVATGTGIWLWDAQKQLNENAGQSERQFHGFDISAAQFPPAPAGITFSVHDIFQPFPAEHLNRYDLVHVRLLVTAFPESEFQKAVENLLTILKPGGYLQWSEVDFAHVEAGSDDHPKGTAGVQPWMKFVEVTKISKCAPDTLYTAYNNAGLLNVANRSYPIRGRADLVDRAQEWERQFFSTMIPVILLKIGDAADKDEADEKGSKIKLDLEEYFADGGVVDVRFGTVIGQKPN</sequence>
<dbReference type="GeneID" id="64973508"/>
<dbReference type="Gene3D" id="3.40.50.150">
    <property type="entry name" value="Vaccinia Virus protein VP39"/>
    <property type="match status" value="1"/>
</dbReference>
<keyword evidence="2" id="KW-1185">Reference proteome</keyword>
<dbReference type="Proteomes" id="UP000654913">
    <property type="component" value="Chromosome 3"/>
</dbReference>
<proteinExistence type="predicted"/>
<evidence type="ECO:0008006" key="3">
    <source>
        <dbReference type="Google" id="ProtNLM"/>
    </source>
</evidence>
<dbReference type="CDD" id="cd02440">
    <property type="entry name" value="AdoMet_MTases"/>
    <property type="match status" value="1"/>
</dbReference>
<dbReference type="PANTHER" id="PTHR43591:SF50">
    <property type="entry name" value="METHYLTRANSFERASE DOMAIN-CONTAINING PROTEIN-RELATED"/>
    <property type="match status" value="1"/>
</dbReference>
<dbReference type="OrthoDB" id="417697at2759"/>
<protein>
    <recommendedName>
        <fullName evidence="3">Methyltransferase domain-containing protein</fullName>
    </recommendedName>
</protein>
<dbReference type="Pfam" id="PF13489">
    <property type="entry name" value="Methyltransf_23"/>
    <property type="match status" value="1"/>
</dbReference>
<dbReference type="SUPFAM" id="SSF53335">
    <property type="entry name" value="S-adenosyl-L-methionine-dependent methyltransferases"/>
    <property type="match status" value="1"/>
</dbReference>
<dbReference type="InterPro" id="IPR029063">
    <property type="entry name" value="SAM-dependent_MTases_sf"/>
</dbReference>
<gene>
    <name evidence="1" type="ORF">APUU_31728S</name>
</gene>
<accession>A0A7R7XM00</accession>
<evidence type="ECO:0000313" key="2">
    <source>
        <dbReference type="Proteomes" id="UP000654913"/>
    </source>
</evidence>
<dbReference type="KEGG" id="apuu:APUU_31728S"/>
<dbReference type="PANTHER" id="PTHR43591">
    <property type="entry name" value="METHYLTRANSFERASE"/>
    <property type="match status" value="1"/>
</dbReference>
<name>A0A7R7XM00_9EURO</name>
<evidence type="ECO:0000313" key="1">
    <source>
        <dbReference type="EMBL" id="BCS23503.1"/>
    </source>
</evidence>